<feature type="transmembrane region" description="Helical" evidence="1">
    <location>
        <begin position="29"/>
        <end position="49"/>
    </location>
</feature>
<dbReference type="Pfam" id="PF19700">
    <property type="entry name" value="DUF6198"/>
    <property type="match status" value="1"/>
</dbReference>
<dbReference type="EMBL" id="CACVAT010000590">
    <property type="protein sequence ID" value="CAA6830475.1"/>
    <property type="molecule type" value="Genomic_DNA"/>
</dbReference>
<evidence type="ECO:0008006" key="3">
    <source>
        <dbReference type="Google" id="ProtNLM"/>
    </source>
</evidence>
<evidence type="ECO:0000256" key="1">
    <source>
        <dbReference type="SAM" id="Phobius"/>
    </source>
</evidence>
<feature type="transmembrane region" description="Helical" evidence="1">
    <location>
        <begin position="69"/>
        <end position="89"/>
    </location>
</feature>
<feature type="transmembrane region" description="Helical" evidence="1">
    <location>
        <begin position="164"/>
        <end position="185"/>
    </location>
</feature>
<protein>
    <recommendedName>
        <fullName evidence="3">YitT family protein</fullName>
    </recommendedName>
</protein>
<proteinExistence type="predicted"/>
<keyword evidence="1" id="KW-1133">Transmembrane helix</keyword>
<feature type="transmembrane region" description="Helical" evidence="1">
    <location>
        <begin position="96"/>
        <end position="115"/>
    </location>
</feature>
<dbReference type="AlphaFoldDB" id="A0A6S6U810"/>
<reference evidence="2" key="1">
    <citation type="submission" date="2020-01" db="EMBL/GenBank/DDBJ databases">
        <authorList>
            <person name="Meier V. D."/>
            <person name="Meier V D."/>
        </authorList>
    </citation>
    <scope>NUCLEOTIDE SEQUENCE</scope>
    <source>
        <strain evidence="2">HLG_WM_MAG_09</strain>
    </source>
</reference>
<evidence type="ECO:0000313" key="2">
    <source>
        <dbReference type="EMBL" id="CAA6830475.1"/>
    </source>
</evidence>
<accession>A0A6S6U810</accession>
<organism evidence="2">
    <name type="scientific">uncultured Thiotrichaceae bacterium</name>
    <dbReference type="NCBI Taxonomy" id="298394"/>
    <lineage>
        <taxon>Bacteria</taxon>
        <taxon>Pseudomonadati</taxon>
        <taxon>Pseudomonadota</taxon>
        <taxon>Gammaproteobacteria</taxon>
        <taxon>Thiotrichales</taxon>
        <taxon>Thiotrichaceae</taxon>
        <taxon>environmental samples</taxon>
    </lineage>
</organism>
<dbReference type="InterPro" id="IPR038750">
    <property type="entry name" value="YczE/YyaS-like"/>
</dbReference>
<dbReference type="PANTHER" id="PTHR40078:SF1">
    <property type="entry name" value="INTEGRAL MEMBRANE PROTEIN"/>
    <property type="match status" value="1"/>
</dbReference>
<name>A0A6S6U810_9GAMM</name>
<keyword evidence="1" id="KW-0472">Membrane</keyword>
<keyword evidence="1" id="KW-0812">Transmembrane</keyword>
<dbReference type="PANTHER" id="PTHR40078">
    <property type="entry name" value="INTEGRAL MEMBRANE PROTEIN-RELATED"/>
    <property type="match status" value="1"/>
</dbReference>
<feature type="transmembrane region" description="Helical" evidence="1">
    <location>
        <begin position="191"/>
        <end position="211"/>
    </location>
</feature>
<feature type="transmembrane region" description="Helical" evidence="1">
    <location>
        <begin position="121"/>
        <end position="143"/>
    </location>
</feature>
<sequence>MKIFSVKEIPTLSWSSPSPYNLRPGLLSFFYLNLGLVLFGLGEAILITSNAGVSPWTVLAQGIAGKTDWSIGFVTMLVSFAVLALWIPLKQKPGMGTILNALIIAFMIDFSIVLLPHPETLFWQLAQAVAGVGVIGLASGIYLTANLGAGPRDGLMKGLQAKTGWPIATIRIGIEVTVVSIGWYLGGVVGVGTVLFAFGVGPSVALGVLFVRRFL</sequence>
<gene>
    <name evidence="2" type="ORF">HELGO_WM61577</name>
</gene>